<keyword evidence="5 6" id="KW-0472">Membrane</keyword>
<dbReference type="PANTHER" id="PTHR40064:SF1">
    <property type="entry name" value="MEMBRANE PROTEIN"/>
    <property type="match status" value="1"/>
</dbReference>
<dbReference type="STRING" id="53346.A5802_000782"/>
<keyword evidence="3 6" id="KW-0812">Transmembrane</keyword>
<evidence type="ECO:0000256" key="5">
    <source>
        <dbReference type="ARBA" id="ARBA00023136"/>
    </source>
</evidence>
<evidence type="ECO:0000256" key="1">
    <source>
        <dbReference type="ARBA" id="ARBA00004651"/>
    </source>
</evidence>
<evidence type="ECO:0000313" key="10">
    <source>
        <dbReference type="Proteomes" id="UP000189299"/>
    </source>
</evidence>
<evidence type="ECO:0000256" key="2">
    <source>
        <dbReference type="ARBA" id="ARBA00022475"/>
    </source>
</evidence>
<dbReference type="Proteomes" id="UP000189299">
    <property type="component" value="Unassembled WGS sequence"/>
</dbReference>
<gene>
    <name evidence="8" type="ORF">BTN92_11240</name>
    <name evidence="9" type="ORF">C6N14_12215</name>
</gene>
<reference evidence="9 11" key="2">
    <citation type="submission" date="2018-03" db="EMBL/GenBank/DDBJ databases">
        <title>Draft genome sequences of four Enterococcus mundtii strains isolated from beef slaughterhouses in Kenya.</title>
        <authorList>
            <person name="Wambui J."/>
            <person name="Stevens M."/>
            <person name="Njage P."/>
            <person name="Stephan R."/>
            <person name="Tasara T."/>
        </authorList>
    </citation>
    <scope>NUCLEOTIDE SEQUENCE [LARGE SCALE GENOMIC DNA]</scope>
    <source>
        <strain evidence="9 11">H18-EM</strain>
    </source>
</reference>
<dbReference type="AlphaFoldDB" id="A0A1I4LLX5"/>
<dbReference type="InterPro" id="IPR021062">
    <property type="entry name" value="ArAE_1_C"/>
</dbReference>
<evidence type="ECO:0000256" key="4">
    <source>
        <dbReference type="ARBA" id="ARBA00022989"/>
    </source>
</evidence>
<dbReference type="Pfam" id="PF11728">
    <property type="entry name" value="ArAE_1_C"/>
    <property type="match status" value="1"/>
</dbReference>
<dbReference type="InterPro" id="IPR038323">
    <property type="entry name" value="ArAE_1_C_sf"/>
</dbReference>
<feature type="transmembrane region" description="Helical" evidence="6">
    <location>
        <begin position="115"/>
        <end position="140"/>
    </location>
</feature>
<evidence type="ECO:0000313" key="11">
    <source>
        <dbReference type="Proteomes" id="UP000244022"/>
    </source>
</evidence>
<comment type="caution">
    <text evidence="8">The sequence shown here is derived from an EMBL/GenBank/DDBJ whole genome shotgun (WGS) entry which is preliminary data.</text>
</comment>
<evidence type="ECO:0000256" key="6">
    <source>
        <dbReference type="SAM" id="Phobius"/>
    </source>
</evidence>
<dbReference type="Gene3D" id="1.20.120.940">
    <property type="entry name" value="Putative aromatic acid exporter, C-terminal domain"/>
    <property type="match status" value="1"/>
</dbReference>
<feature type="transmembrane region" description="Helical" evidence="6">
    <location>
        <begin position="12"/>
        <end position="39"/>
    </location>
</feature>
<organism evidence="8 10">
    <name type="scientific">Enterococcus mundtii</name>
    <dbReference type="NCBI Taxonomy" id="53346"/>
    <lineage>
        <taxon>Bacteria</taxon>
        <taxon>Bacillati</taxon>
        <taxon>Bacillota</taxon>
        <taxon>Bacilli</taxon>
        <taxon>Lactobacillales</taxon>
        <taxon>Enterococcaceae</taxon>
        <taxon>Enterococcus</taxon>
    </lineage>
</organism>
<feature type="transmembrane region" description="Helical" evidence="6">
    <location>
        <begin position="51"/>
        <end position="69"/>
    </location>
</feature>
<evidence type="ECO:0000313" key="9">
    <source>
        <dbReference type="EMBL" id="PTO34431.1"/>
    </source>
</evidence>
<dbReference type="EMBL" id="MSTR01000011">
    <property type="protein sequence ID" value="ONN42088.1"/>
    <property type="molecule type" value="Genomic_DNA"/>
</dbReference>
<reference evidence="8 10" key="1">
    <citation type="submission" date="2016-12" db="EMBL/GenBank/DDBJ databases">
        <authorList>
            <person name="Song W.-J."/>
            <person name="Kurnit D.M."/>
        </authorList>
    </citation>
    <scope>NUCLEOTIDE SEQUENCE [LARGE SCALE GENOMIC DNA]</scope>
    <source>
        <strain evidence="8 10">CGB1038-1_S1</strain>
    </source>
</reference>
<feature type="transmembrane region" description="Helical" evidence="6">
    <location>
        <begin position="76"/>
        <end position="95"/>
    </location>
</feature>
<keyword evidence="2" id="KW-1003">Cell membrane</keyword>
<name>A0A1I4LLX5_ENTMU</name>
<protein>
    <recommendedName>
        <fullName evidence="7">Putative aromatic acid exporter C-terminal domain-containing protein</fullName>
    </recommendedName>
</protein>
<dbReference type="EMBL" id="PYGR01000064">
    <property type="protein sequence ID" value="PTO34431.1"/>
    <property type="molecule type" value="Genomic_DNA"/>
</dbReference>
<proteinExistence type="predicted"/>
<dbReference type="InterPro" id="IPR010343">
    <property type="entry name" value="ArAE_1"/>
</dbReference>
<dbReference type="InterPro" id="IPR052984">
    <property type="entry name" value="UPF0421"/>
</dbReference>
<feature type="domain" description="Putative aromatic acid exporter C-terminal" evidence="7">
    <location>
        <begin position="146"/>
        <end position="308"/>
    </location>
</feature>
<keyword evidence="4 6" id="KW-1133">Transmembrane helix</keyword>
<accession>A0A1I4LLX5</accession>
<dbReference type="OrthoDB" id="357521at2"/>
<evidence type="ECO:0000256" key="3">
    <source>
        <dbReference type="ARBA" id="ARBA00022692"/>
    </source>
</evidence>
<dbReference type="PANTHER" id="PTHR40064">
    <property type="entry name" value="MEMBRANE PROTEIN-RELATED"/>
    <property type="match status" value="1"/>
</dbReference>
<dbReference type="Proteomes" id="UP000244022">
    <property type="component" value="Unassembled WGS sequence"/>
</dbReference>
<dbReference type="RefSeq" id="WP_062805369.1">
    <property type="nucleotide sequence ID" value="NZ_CABMMO010000011.1"/>
</dbReference>
<comment type="subcellular location">
    <subcellularLocation>
        <location evidence="1">Cell membrane</location>
        <topology evidence="1">Multi-pass membrane protein</topology>
    </subcellularLocation>
</comment>
<evidence type="ECO:0000259" key="7">
    <source>
        <dbReference type="Pfam" id="PF11728"/>
    </source>
</evidence>
<dbReference type="Pfam" id="PF06081">
    <property type="entry name" value="ArAE_1"/>
    <property type="match status" value="1"/>
</dbReference>
<dbReference type="GO" id="GO:0005886">
    <property type="term" value="C:plasma membrane"/>
    <property type="evidence" value="ECO:0007669"/>
    <property type="project" value="UniProtKB-SubCell"/>
</dbReference>
<sequence>MRIGMRTVKTVISVFASMLVANYFSLLFWPSAGIIALLSVGNTRRSTLMTGIYRIAAFIVATLIAYMCFTLLGYRIISFSVFLLFFIPIAVRFKLTEGIVVNSVLITHYLSEQSMSWQLITNEAALMIIGVGFALLSNVYMPDSKKRLKENQMIIEERFRLLLKNMADFLLSGEAYENQGLCKELQVYIRESQAYARNHQENNLLRQNQYYETYFSMRRAQINVIQDMQENLAYIQDPVPYSDHIYGLLIYTAETFSESNDGKEILTRIEEVYGMYRQMPLPTTRSEFEDRAELFQFLQSFKSFIEIKVEFSQQMIVDAEK</sequence>
<evidence type="ECO:0000313" key="8">
    <source>
        <dbReference type="EMBL" id="ONN42088.1"/>
    </source>
</evidence>